<dbReference type="GO" id="GO:0022857">
    <property type="term" value="F:transmembrane transporter activity"/>
    <property type="evidence" value="ECO:0007669"/>
    <property type="project" value="InterPro"/>
</dbReference>
<gene>
    <name evidence="9" type="ORF">D9611_012452</name>
    <name evidence="8" type="ORF">D9611_014632</name>
</gene>
<organism evidence="9 10">
    <name type="scientific">Ephemerocybe angulata</name>
    <dbReference type="NCBI Taxonomy" id="980116"/>
    <lineage>
        <taxon>Eukaryota</taxon>
        <taxon>Fungi</taxon>
        <taxon>Dikarya</taxon>
        <taxon>Basidiomycota</taxon>
        <taxon>Agaricomycotina</taxon>
        <taxon>Agaricomycetes</taxon>
        <taxon>Agaricomycetidae</taxon>
        <taxon>Agaricales</taxon>
        <taxon>Agaricineae</taxon>
        <taxon>Psathyrellaceae</taxon>
        <taxon>Ephemerocybe</taxon>
    </lineage>
</organism>
<feature type="transmembrane region" description="Helical" evidence="7">
    <location>
        <begin position="179"/>
        <end position="200"/>
    </location>
</feature>
<comment type="caution">
    <text evidence="9">The sequence shown here is derived from an EMBL/GenBank/DDBJ whole genome shotgun (WGS) entry which is preliminary data.</text>
</comment>
<dbReference type="InterPro" id="IPR050367">
    <property type="entry name" value="APC_superfamily"/>
</dbReference>
<keyword evidence="4 7" id="KW-1133">Transmembrane helix</keyword>
<evidence type="ECO:0000256" key="3">
    <source>
        <dbReference type="ARBA" id="ARBA00022692"/>
    </source>
</evidence>
<evidence type="ECO:0000256" key="5">
    <source>
        <dbReference type="ARBA" id="ARBA00023136"/>
    </source>
</evidence>
<accession>A0A8H5CCN8</accession>
<dbReference type="PANTHER" id="PTHR42770">
    <property type="entry name" value="AMINO ACID TRANSPORTER-RELATED"/>
    <property type="match status" value="1"/>
</dbReference>
<keyword evidence="5 7" id="KW-0472">Membrane</keyword>
<dbReference type="InterPro" id="IPR002293">
    <property type="entry name" value="AA/rel_permease1"/>
</dbReference>
<evidence type="ECO:0000313" key="10">
    <source>
        <dbReference type="Proteomes" id="UP000541558"/>
    </source>
</evidence>
<sequence length="743" mass="80938">MSLRPSTSATLCNYTSDEPYTKTTSTDDHRPLDNPDEWIAIEPPPVLVGSPGCQEDVVDATGTKKPRNTALHNDTVPPPTFSDSQYGIILRRQRYRPADNSGLKIYTGIPSRFINLSNAFEFAGWGSIRHLKLSSSDRQAANEAIERRKRDRVLGQFTAAALAGNAVLGSVFYAFPAVIVVAGVFSPICLFVATLILFLWRPIMVELASALPISGAPYTYLLNVSTKGLAVVGSSLLVLDFASTSIVSSATAAEYLAGEVALPFPSWVLAVMVLILFTAVSLFGVRESARIALSVLGLHVLTMTALVLASVVHWVRTGNGQLKSNWAQGMTENAGTSISGILKQVYYGVCLGMLGLTGFECTPSYISRIKEGRFPAVFRNLHIPAIIFNTLLMLLVVATIPLDLIRGGANVLSVLGETVAGKWLRIWIVADAFIVLCGGTLTGILSACELLEQLSQHRVLPKIFLNVITKTQAPYVSVFCFVGFCGIVYASASANLGVISQMFSIVWLSVMALFPLSLLLLRFNRGRLRRSSITRLSTILFALLIVSPVILAGNIAINPKTAGYFAIYVLGVLSALIATQNKVSILRYIYWVYDQWHSLRSGGPAEAAVVPHHRTGLGLVKLMTRVKRQVVCICVKGDEINLLFHMILYVQKNEETSHLKIIHFYEEEKGGIPSELESNAKILDEAFPEITIDLLLVEGVFDPHSVHALAHHLDIPTSIMFMSCPGSEFPHSVADLGTRVIIL</sequence>
<evidence type="ECO:0000256" key="4">
    <source>
        <dbReference type="ARBA" id="ARBA00022989"/>
    </source>
</evidence>
<dbReference type="Proteomes" id="UP000541558">
    <property type="component" value="Unassembled WGS sequence"/>
</dbReference>
<evidence type="ECO:0000256" key="2">
    <source>
        <dbReference type="ARBA" id="ARBA00022475"/>
    </source>
</evidence>
<protein>
    <submittedName>
        <fullName evidence="9">Uncharacterized protein</fullName>
    </submittedName>
</protein>
<feature type="transmembrane region" description="Helical" evidence="7">
    <location>
        <begin position="533"/>
        <end position="556"/>
    </location>
</feature>
<dbReference type="EMBL" id="JAACJK010000136">
    <property type="protein sequence ID" value="KAF5328316.1"/>
    <property type="molecule type" value="Genomic_DNA"/>
</dbReference>
<feature type="transmembrane region" description="Helical" evidence="7">
    <location>
        <begin position="153"/>
        <end position="173"/>
    </location>
</feature>
<feature type="transmembrane region" description="Helical" evidence="7">
    <location>
        <begin position="386"/>
        <end position="406"/>
    </location>
</feature>
<evidence type="ECO:0000256" key="1">
    <source>
        <dbReference type="ARBA" id="ARBA00004651"/>
    </source>
</evidence>
<reference evidence="9 10" key="1">
    <citation type="journal article" date="2020" name="ISME J.">
        <title>Uncovering the hidden diversity of litter-decomposition mechanisms in mushroom-forming fungi.</title>
        <authorList>
            <person name="Floudas D."/>
            <person name="Bentzer J."/>
            <person name="Ahren D."/>
            <person name="Johansson T."/>
            <person name="Persson P."/>
            <person name="Tunlid A."/>
        </authorList>
    </citation>
    <scope>NUCLEOTIDE SEQUENCE [LARGE SCALE GENOMIC DNA]</scope>
    <source>
        <strain evidence="9 10">CBS 175.51</strain>
    </source>
</reference>
<name>A0A8H5CCN8_9AGAR</name>
<feature type="transmembrane region" description="Helical" evidence="7">
    <location>
        <begin position="345"/>
        <end position="366"/>
    </location>
</feature>
<dbReference type="EMBL" id="JAACJK010000014">
    <property type="protein sequence ID" value="KAF5338333.1"/>
    <property type="molecule type" value="Genomic_DNA"/>
</dbReference>
<comment type="subcellular location">
    <subcellularLocation>
        <location evidence="1">Cell membrane</location>
        <topology evidence="1">Multi-pass membrane protein</topology>
    </subcellularLocation>
</comment>
<dbReference type="AlphaFoldDB" id="A0A8H5CCN8"/>
<dbReference type="Pfam" id="PF13520">
    <property type="entry name" value="AA_permease_2"/>
    <property type="match status" value="1"/>
</dbReference>
<feature type="transmembrane region" description="Helical" evidence="7">
    <location>
        <begin position="292"/>
        <end position="315"/>
    </location>
</feature>
<feature type="transmembrane region" description="Helical" evidence="7">
    <location>
        <begin position="220"/>
        <end position="239"/>
    </location>
</feature>
<evidence type="ECO:0000256" key="6">
    <source>
        <dbReference type="SAM" id="MobiDB-lite"/>
    </source>
</evidence>
<feature type="transmembrane region" description="Helical" evidence="7">
    <location>
        <begin position="562"/>
        <end position="579"/>
    </location>
</feature>
<keyword evidence="3 7" id="KW-0812">Transmembrane</keyword>
<evidence type="ECO:0000313" key="8">
    <source>
        <dbReference type="EMBL" id="KAF5328316.1"/>
    </source>
</evidence>
<dbReference type="Gene3D" id="1.20.1740.10">
    <property type="entry name" value="Amino acid/polyamine transporter I"/>
    <property type="match status" value="1"/>
</dbReference>
<dbReference type="OrthoDB" id="1718410at2759"/>
<evidence type="ECO:0000313" key="9">
    <source>
        <dbReference type="EMBL" id="KAF5338333.1"/>
    </source>
</evidence>
<feature type="transmembrane region" description="Helical" evidence="7">
    <location>
        <begin position="426"/>
        <end position="451"/>
    </location>
</feature>
<keyword evidence="10" id="KW-1185">Reference proteome</keyword>
<keyword evidence="2" id="KW-1003">Cell membrane</keyword>
<evidence type="ECO:0000256" key="7">
    <source>
        <dbReference type="SAM" id="Phobius"/>
    </source>
</evidence>
<dbReference type="GO" id="GO:0005886">
    <property type="term" value="C:plasma membrane"/>
    <property type="evidence" value="ECO:0007669"/>
    <property type="project" value="UniProtKB-SubCell"/>
</dbReference>
<proteinExistence type="predicted"/>
<feature type="transmembrane region" description="Helical" evidence="7">
    <location>
        <begin position="498"/>
        <end position="521"/>
    </location>
</feature>
<feature type="transmembrane region" description="Helical" evidence="7">
    <location>
        <begin position="472"/>
        <end position="492"/>
    </location>
</feature>
<dbReference type="PANTHER" id="PTHR42770:SF7">
    <property type="entry name" value="MEMBRANE PROTEIN"/>
    <property type="match status" value="1"/>
</dbReference>
<feature type="transmembrane region" description="Helical" evidence="7">
    <location>
        <begin position="264"/>
        <end position="285"/>
    </location>
</feature>
<feature type="compositionally biased region" description="Polar residues" evidence="6">
    <location>
        <begin position="1"/>
        <end position="24"/>
    </location>
</feature>
<feature type="region of interest" description="Disordered" evidence="6">
    <location>
        <begin position="1"/>
        <end position="31"/>
    </location>
</feature>